<proteinExistence type="predicted"/>
<name>A0A6H0WLX8_9BACI</name>
<evidence type="ECO:0000313" key="3">
    <source>
        <dbReference type="Proteomes" id="UP000501914"/>
    </source>
</evidence>
<protein>
    <submittedName>
        <fullName evidence="2">Uncharacterized protein</fullName>
    </submittedName>
</protein>
<feature type="compositionally biased region" description="Basic and acidic residues" evidence="1">
    <location>
        <begin position="109"/>
        <end position="136"/>
    </location>
</feature>
<accession>A0A6H0WLX8</accession>
<evidence type="ECO:0000256" key="1">
    <source>
        <dbReference type="SAM" id="MobiDB-lite"/>
    </source>
</evidence>
<organism evidence="2 3">
    <name type="scientific">Bacillus tequilensis</name>
    <dbReference type="NCBI Taxonomy" id="227866"/>
    <lineage>
        <taxon>Bacteria</taxon>
        <taxon>Bacillati</taxon>
        <taxon>Bacillota</taxon>
        <taxon>Bacilli</taxon>
        <taxon>Bacillales</taxon>
        <taxon>Bacillaceae</taxon>
        <taxon>Bacillus</taxon>
    </lineage>
</organism>
<feature type="compositionally biased region" description="Basic and acidic residues" evidence="1">
    <location>
        <begin position="63"/>
        <end position="95"/>
    </location>
</feature>
<evidence type="ECO:0000313" key="2">
    <source>
        <dbReference type="EMBL" id="QIW81134.1"/>
    </source>
</evidence>
<feature type="compositionally biased region" description="Acidic residues" evidence="1">
    <location>
        <begin position="143"/>
        <end position="159"/>
    </location>
</feature>
<dbReference type="EMBL" id="CP048852">
    <property type="protein sequence ID" value="QIW81134.1"/>
    <property type="molecule type" value="Genomic_DNA"/>
</dbReference>
<feature type="compositionally biased region" description="Polar residues" evidence="1">
    <location>
        <begin position="1"/>
        <end position="11"/>
    </location>
</feature>
<keyword evidence="3" id="KW-1185">Reference proteome</keyword>
<feature type="compositionally biased region" description="Basic and acidic residues" evidence="1">
    <location>
        <begin position="34"/>
        <end position="44"/>
    </location>
</feature>
<dbReference type="KEGG" id="bteq:G4P54_15640"/>
<dbReference type="Proteomes" id="UP000501914">
    <property type="component" value="Chromosome"/>
</dbReference>
<gene>
    <name evidence="2" type="ORF">G4P54_15640</name>
</gene>
<feature type="region of interest" description="Disordered" evidence="1">
    <location>
        <begin position="1"/>
        <end position="159"/>
    </location>
</feature>
<dbReference type="AlphaFoldDB" id="A0A6H0WLX8"/>
<sequence length="183" mass="21095">MRSSRQKSSISKLDLDQFVFTPPGSMGWQAHDSISAEKEEEEMHLAAGSIRELPYINAPNEYQEEKKEKETDREVTDDEATKFETVREPEEERASKRSAPPVEEEEEKEKETDREVTDDEATKFETVREPEEERASKRSAPPVEEEEEEEEPEQMEDDRVEIIILPSDSAPAPWVSNAVKRKA</sequence>
<reference evidence="2 3" key="1">
    <citation type="submission" date="2020-02" db="EMBL/GenBank/DDBJ databases">
        <title>Genome sequencing, annotation and comparative genomic analysis of Bacillus tequilensis EA-CB0015, an effective biological control agent against Pseudocercospora fijiensis in banana plants.</title>
        <authorList>
            <person name="Cuellar-Gaviria T.Z."/>
            <person name="Ju K.-S."/>
            <person name="Villegas-Escobar V."/>
        </authorList>
    </citation>
    <scope>NUCLEOTIDE SEQUENCE [LARGE SCALE GENOMIC DNA]</scope>
    <source>
        <strain evidence="2 3">EA-CB0015</strain>
    </source>
</reference>